<protein>
    <recommendedName>
        <fullName evidence="4">DNA helicase</fullName>
    </recommendedName>
</protein>
<dbReference type="SUPFAM" id="SSF52540">
    <property type="entry name" value="P-loop containing nucleoside triphosphate hydrolases"/>
    <property type="match status" value="1"/>
</dbReference>
<gene>
    <name evidence="2" type="ORF">DSTB1V02_LOCUS7769</name>
</gene>
<dbReference type="Proteomes" id="UP000677054">
    <property type="component" value="Unassembled WGS sequence"/>
</dbReference>
<dbReference type="EMBL" id="CAJPEV010001643">
    <property type="protein sequence ID" value="CAG0893666.1"/>
    <property type="molecule type" value="Genomic_DNA"/>
</dbReference>
<name>A0A7R8XCD0_9CRUS</name>
<accession>A0A7R8XCD0</accession>
<reference evidence="2" key="1">
    <citation type="submission" date="2020-11" db="EMBL/GenBank/DDBJ databases">
        <authorList>
            <person name="Tran Van P."/>
        </authorList>
    </citation>
    <scope>NUCLEOTIDE SEQUENCE</scope>
</reference>
<dbReference type="InterPro" id="IPR027417">
    <property type="entry name" value="P-loop_NTPase"/>
</dbReference>
<dbReference type="OrthoDB" id="8177873at2759"/>
<dbReference type="Gene3D" id="3.40.50.300">
    <property type="entry name" value="P-loop containing nucleotide triphosphate hydrolases"/>
    <property type="match status" value="1"/>
</dbReference>
<evidence type="ECO:0008006" key="4">
    <source>
        <dbReference type="Google" id="ProtNLM"/>
    </source>
</evidence>
<evidence type="ECO:0000313" key="2">
    <source>
        <dbReference type="EMBL" id="CAD7247945.1"/>
    </source>
</evidence>
<feature type="coiled-coil region" evidence="1">
    <location>
        <begin position="153"/>
        <end position="180"/>
    </location>
</feature>
<evidence type="ECO:0000256" key="1">
    <source>
        <dbReference type="SAM" id="Coils"/>
    </source>
</evidence>
<evidence type="ECO:0000313" key="3">
    <source>
        <dbReference type="Proteomes" id="UP000677054"/>
    </source>
</evidence>
<keyword evidence="3" id="KW-1185">Reference proteome</keyword>
<proteinExistence type="predicted"/>
<dbReference type="AlphaFoldDB" id="A0A7R8XCD0"/>
<dbReference type="EMBL" id="LR901160">
    <property type="protein sequence ID" value="CAD7247945.1"/>
    <property type="molecule type" value="Genomic_DNA"/>
</dbReference>
<sequence length="826" mass="94395">MRFLNLVGIGDITTQAQKLEQFNRILVTGIDRSKPAEETTWIYQAERFVKETFRDWETGGRTLLVPCVEDKNEWIKIVKDDPGKKAERSIILSLYELGKSKKLPMFITYNRNFSHLIKMKDVGGGTEDLVTGEHDIVLIHREFGVVFMQVKNLSSKSKVKENVQKAKKQLKNDVLSLKATVQESGSGDVNVSLCVLALANVKRSQVEAKSLSDMPVPTVFLCEEDLETAESIERWWNEQVLHQLSNSIIDSRTYLKLLAIYIAPVYATPAYTARMTTQDFNFLTADKLDILVNGPKEFTVKGAAGTGKTWLLQEKIRNIVMSWFSDGPIQDKDEKILVVCFNKHLANHFFRTLSYLLLKSAMAMLNRWRKEIEEENEKRKVRQIIVKNLVICCMTPYEQKVWGGEFSGTKGTDKAASVQANGEDNEEICSANQNWRIRNATWELFAFHRFFENSFVRLPRQKMGRWPLKNRIVRRLFQSFAPEPNSMNFLDASLKIIALEEVNHPLQLISKGSVGKSMLGMSSRLSECRDLVMDLPQTMQHVVLADVQKILKTRMPPFHHIFVDEAEDLCQGFEDHWLTSFRSLHKGAGGYFWQAYDPLSFTSMPASLKKNLEGAHSLLAVLRNPGSVLETWTTKLSSEQDFKLYQSGTRDPTYKRDEILSGHDIQGPKVENFPVSSSHLAERILETLRDKFGSGTHPGDIVILFAYRGDFFFHKDRLRKELESKFGTSPSSPRLLVEYANFFKGMEAPIVFLITNQREKERGQFYIGASRSTSYLIQLAMEASEQEDEAAEEAHLQEFVASLPTDASEEYKESAKRRWGHLNFIS</sequence>
<organism evidence="2">
    <name type="scientific">Darwinula stevensoni</name>
    <dbReference type="NCBI Taxonomy" id="69355"/>
    <lineage>
        <taxon>Eukaryota</taxon>
        <taxon>Metazoa</taxon>
        <taxon>Ecdysozoa</taxon>
        <taxon>Arthropoda</taxon>
        <taxon>Crustacea</taxon>
        <taxon>Oligostraca</taxon>
        <taxon>Ostracoda</taxon>
        <taxon>Podocopa</taxon>
        <taxon>Podocopida</taxon>
        <taxon>Darwinulocopina</taxon>
        <taxon>Darwinuloidea</taxon>
        <taxon>Darwinulidae</taxon>
        <taxon>Darwinula</taxon>
    </lineage>
</organism>
<keyword evidence="1" id="KW-0175">Coiled coil</keyword>